<evidence type="ECO:0000259" key="7">
    <source>
        <dbReference type="Pfam" id="PF07219"/>
    </source>
</evidence>
<comment type="caution">
    <text evidence="8">The sequence shown here is derived from an EMBL/GenBank/DDBJ whole genome shotgun (WGS) entry which is preliminary data.</text>
</comment>
<evidence type="ECO:0000256" key="5">
    <source>
        <dbReference type="SAM" id="MobiDB-lite"/>
    </source>
</evidence>
<dbReference type="InterPro" id="IPR010817">
    <property type="entry name" value="HemY_N"/>
</dbReference>
<evidence type="ECO:0000256" key="2">
    <source>
        <dbReference type="ARBA" id="ARBA00022692"/>
    </source>
</evidence>
<keyword evidence="3 6" id="KW-1133">Transmembrane helix</keyword>
<dbReference type="Pfam" id="PF07219">
    <property type="entry name" value="HemY_N"/>
    <property type="match status" value="1"/>
</dbReference>
<feature type="compositionally biased region" description="Basic and acidic residues" evidence="5">
    <location>
        <begin position="542"/>
        <end position="551"/>
    </location>
</feature>
<gene>
    <name evidence="8" type="ORF">ABID16_002757</name>
</gene>
<keyword evidence="2 6" id="KW-0812">Transmembrane</keyword>
<dbReference type="Gene3D" id="1.25.40.10">
    <property type="entry name" value="Tetratricopeptide repeat domain"/>
    <property type="match status" value="1"/>
</dbReference>
<dbReference type="SUPFAM" id="SSF48452">
    <property type="entry name" value="TPR-like"/>
    <property type="match status" value="2"/>
</dbReference>
<dbReference type="EMBL" id="JBEPMB010000004">
    <property type="protein sequence ID" value="MET3614420.1"/>
    <property type="molecule type" value="Genomic_DNA"/>
</dbReference>
<feature type="domain" description="HemY N-terminal" evidence="7">
    <location>
        <begin position="26"/>
        <end position="131"/>
    </location>
</feature>
<dbReference type="InterPro" id="IPR011990">
    <property type="entry name" value="TPR-like_helical_dom_sf"/>
</dbReference>
<evidence type="ECO:0000313" key="9">
    <source>
        <dbReference type="Proteomes" id="UP001549047"/>
    </source>
</evidence>
<name>A0ABV2J379_9HYPH</name>
<feature type="region of interest" description="Disordered" evidence="5">
    <location>
        <begin position="469"/>
        <end position="551"/>
    </location>
</feature>
<evidence type="ECO:0000256" key="6">
    <source>
        <dbReference type="SAM" id="Phobius"/>
    </source>
</evidence>
<dbReference type="Proteomes" id="UP001549047">
    <property type="component" value="Unassembled WGS sequence"/>
</dbReference>
<evidence type="ECO:0000256" key="3">
    <source>
        <dbReference type="ARBA" id="ARBA00022989"/>
    </source>
</evidence>
<evidence type="ECO:0000256" key="4">
    <source>
        <dbReference type="ARBA" id="ARBA00023136"/>
    </source>
</evidence>
<feature type="compositionally biased region" description="Polar residues" evidence="5">
    <location>
        <begin position="473"/>
        <end position="500"/>
    </location>
</feature>
<protein>
    <submittedName>
        <fullName evidence="8">HemY protein</fullName>
    </submittedName>
</protein>
<dbReference type="PIRSF" id="PIRSF031802">
    <property type="entry name" value="UCP031802"/>
    <property type="match status" value="1"/>
</dbReference>
<proteinExistence type="predicted"/>
<dbReference type="RefSeq" id="WP_354556929.1">
    <property type="nucleotide sequence ID" value="NZ_JBEPMB010000004.1"/>
</dbReference>
<organism evidence="8 9">
    <name type="scientific">Rhizobium aquaticum</name>
    <dbReference type="NCBI Taxonomy" id="1549636"/>
    <lineage>
        <taxon>Bacteria</taxon>
        <taxon>Pseudomonadati</taxon>
        <taxon>Pseudomonadota</taxon>
        <taxon>Alphaproteobacteria</taxon>
        <taxon>Hyphomicrobiales</taxon>
        <taxon>Rhizobiaceae</taxon>
        <taxon>Rhizobium/Agrobacterium group</taxon>
        <taxon>Rhizobium</taxon>
    </lineage>
</organism>
<evidence type="ECO:0000313" key="8">
    <source>
        <dbReference type="EMBL" id="MET3614420.1"/>
    </source>
</evidence>
<keyword evidence="9" id="KW-1185">Reference proteome</keyword>
<evidence type="ECO:0000256" key="1">
    <source>
        <dbReference type="ARBA" id="ARBA00004370"/>
    </source>
</evidence>
<comment type="subcellular location">
    <subcellularLocation>
        <location evidence="1">Membrane</location>
    </subcellularLocation>
</comment>
<dbReference type="InterPro" id="IPR016982">
    <property type="entry name" value="Mms48"/>
</dbReference>
<accession>A0ABV2J379</accession>
<reference evidence="8 9" key="1">
    <citation type="submission" date="2024-06" db="EMBL/GenBank/DDBJ databases">
        <title>Genomic Encyclopedia of Type Strains, Phase IV (KMG-IV): sequencing the most valuable type-strain genomes for metagenomic binning, comparative biology and taxonomic classification.</title>
        <authorList>
            <person name="Goeker M."/>
        </authorList>
    </citation>
    <scope>NUCLEOTIDE SEQUENCE [LARGE SCALE GENOMIC DNA]</scope>
    <source>
        <strain evidence="8 9">DSM 29780</strain>
    </source>
</reference>
<feature type="transmembrane region" description="Helical" evidence="6">
    <location>
        <begin position="37"/>
        <end position="62"/>
    </location>
</feature>
<keyword evidence="4 6" id="KW-0472">Membrane</keyword>
<sequence>MLKLLGFVLLVLALAWGFAWLADRPGDLTIVWQGQQIEMSVMVAVTLIVALIAVIMFIWWLIRTIWTSPRSINRYFRARKRDRGYQALSTGLIAASAGDAATARKMNARAKGLLSADQEPLIHLLEAQASLIEGRNDEARRKFEQMAEDPETRELGLRGLYLEAKRLGADEAATQYAERAVEKAPHLPWAAEATLEAKMRLGLFDDALKLLEQYRLSGAMGKDEANRKKAVLLTAKAAAALDGNPKAAGDDAQHALRLEPSLIPAGIVAAKALYRENNLRKASAVLERLWKAAPHPDVAICYVHAQGNLTSDERLRRAIKLETAQPEAYESLYAVAAAAFDMRDFRTAREKAEAAAKLDMRESVFLLLADIEEEESGDQARIRHWMSMARRAPRDPAWIADGFVSQVWLPLSPVTGRIDAFEWRKLERQAGTAIEHEPLTAEAAFLSLPPANTPRPAPQASEIHVFGEPEPTSVKTEPTPSPQSAAKPVNSETSGKNTSRPAARPAKPAQDEDESKAWAAVEPFFGRPPDDPGVKAPAAPVEDSKTRLKLF</sequence>